<dbReference type="AlphaFoldDB" id="A0AAD9RS38"/>
<gene>
    <name evidence="2" type="ORF">KPH14_002527</name>
</gene>
<evidence type="ECO:0000313" key="3">
    <source>
        <dbReference type="Proteomes" id="UP001258017"/>
    </source>
</evidence>
<dbReference type="Proteomes" id="UP001258017">
    <property type="component" value="Unassembled WGS sequence"/>
</dbReference>
<reference evidence="2" key="2">
    <citation type="journal article" date="2023" name="Commun. Biol.">
        <title>Intrasexual cuticular hydrocarbon dimorphism in a wasp sheds light on hydrocarbon biosynthesis genes in Hymenoptera.</title>
        <authorList>
            <person name="Moris V.C."/>
            <person name="Podsiadlowski L."/>
            <person name="Martin S."/>
            <person name="Oeyen J.P."/>
            <person name="Donath A."/>
            <person name="Petersen M."/>
            <person name="Wilbrandt J."/>
            <person name="Misof B."/>
            <person name="Liedtke D."/>
            <person name="Thamm M."/>
            <person name="Scheiner R."/>
            <person name="Schmitt T."/>
            <person name="Niehuis O."/>
        </authorList>
    </citation>
    <scope>NUCLEOTIDE SEQUENCE</scope>
    <source>
        <strain evidence="2">GBR_01_08_01A</strain>
    </source>
</reference>
<dbReference type="EMBL" id="JAIFRP010000023">
    <property type="protein sequence ID" value="KAK2584932.1"/>
    <property type="molecule type" value="Genomic_DNA"/>
</dbReference>
<feature type="region of interest" description="Disordered" evidence="1">
    <location>
        <begin position="1"/>
        <end position="28"/>
    </location>
</feature>
<reference evidence="2" key="1">
    <citation type="submission" date="2021-08" db="EMBL/GenBank/DDBJ databases">
        <authorList>
            <person name="Misof B."/>
            <person name="Oliver O."/>
            <person name="Podsiadlowski L."/>
            <person name="Donath A."/>
            <person name="Peters R."/>
            <person name="Mayer C."/>
            <person name="Rust J."/>
            <person name="Gunkel S."/>
            <person name="Lesny P."/>
            <person name="Martin S."/>
            <person name="Oeyen J.P."/>
            <person name="Petersen M."/>
            <person name="Panagiotis P."/>
            <person name="Wilbrandt J."/>
            <person name="Tanja T."/>
        </authorList>
    </citation>
    <scope>NUCLEOTIDE SEQUENCE</scope>
    <source>
        <strain evidence="2">GBR_01_08_01A</strain>
        <tissue evidence="2">Thorax + abdomen</tissue>
    </source>
</reference>
<sequence length="335" mass="38575">MSKSVLSVTLYNGNKSDDSQEESTSKDTNLVNSLKSNMKLNLLYDFNNTNIISAYGIPGKMLSHLQKCYSHISLKFLPYSSQKSFSRNVRLYHRFDKYQCKDYFHFFTKLCNLKKQTRNILTQKKVGYIKHKTRNDHLYMNNKPKKIKELHSCTSNKEETNRKVASCCNNVSLSNIHSYCAYTFEEIYNHPVATPIFPKIQIEEILPLDNVADSLANLNLNQVKVENNSAPSNLLTKSKGNFCSGDNSRNAYSNLKYLINDMSDTKELVQVHSENISSKTRSIQWSTEVNVIYYAGDVNGDKEIWKEVEPLHEEACQQAWQDSLVQITRMQTSNK</sequence>
<feature type="compositionally biased region" description="Polar residues" evidence="1">
    <location>
        <begin position="1"/>
        <end position="14"/>
    </location>
</feature>
<evidence type="ECO:0000256" key="1">
    <source>
        <dbReference type="SAM" id="MobiDB-lite"/>
    </source>
</evidence>
<name>A0AAD9RS38_9HYME</name>
<proteinExistence type="predicted"/>
<accession>A0AAD9RS38</accession>
<protein>
    <submittedName>
        <fullName evidence="2">Uncharacterized protein</fullName>
    </submittedName>
</protein>
<organism evidence="2 3">
    <name type="scientific">Odynerus spinipes</name>
    <dbReference type="NCBI Taxonomy" id="1348599"/>
    <lineage>
        <taxon>Eukaryota</taxon>
        <taxon>Metazoa</taxon>
        <taxon>Ecdysozoa</taxon>
        <taxon>Arthropoda</taxon>
        <taxon>Hexapoda</taxon>
        <taxon>Insecta</taxon>
        <taxon>Pterygota</taxon>
        <taxon>Neoptera</taxon>
        <taxon>Endopterygota</taxon>
        <taxon>Hymenoptera</taxon>
        <taxon>Apocrita</taxon>
        <taxon>Aculeata</taxon>
        <taxon>Vespoidea</taxon>
        <taxon>Vespidae</taxon>
        <taxon>Eumeninae</taxon>
        <taxon>Odynerus</taxon>
    </lineage>
</organism>
<keyword evidence="3" id="KW-1185">Reference proteome</keyword>
<evidence type="ECO:0000313" key="2">
    <source>
        <dbReference type="EMBL" id="KAK2584932.1"/>
    </source>
</evidence>
<comment type="caution">
    <text evidence="2">The sequence shown here is derived from an EMBL/GenBank/DDBJ whole genome shotgun (WGS) entry which is preliminary data.</text>
</comment>